<feature type="region of interest" description="Disordered" evidence="1">
    <location>
        <begin position="80"/>
        <end position="107"/>
    </location>
</feature>
<protein>
    <recommendedName>
        <fullName evidence="4">F-box domain-containing protein</fullName>
    </recommendedName>
</protein>
<feature type="compositionally biased region" description="Basic and acidic residues" evidence="1">
    <location>
        <begin position="94"/>
        <end position="103"/>
    </location>
</feature>
<feature type="region of interest" description="Disordered" evidence="1">
    <location>
        <begin position="361"/>
        <end position="382"/>
    </location>
</feature>
<feature type="compositionally biased region" description="Basic and acidic residues" evidence="1">
    <location>
        <begin position="370"/>
        <end position="382"/>
    </location>
</feature>
<dbReference type="OrthoDB" id="5410873at2759"/>
<dbReference type="AlphaFoldDB" id="A0A8H4P7N5"/>
<comment type="caution">
    <text evidence="2">The sequence shown here is derived from an EMBL/GenBank/DDBJ whole genome shotgun (WGS) entry which is preliminary data.</text>
</comment>
<dbReference type="EMBL" id="JAADYS010002229">
    <property type="protein sequence ID" value="KAF4459196.1"/>
    <property type="molecule type" value="Genomic_DNA"/>
</dbReference>
<sequence>MPPNLLQKLPVGLFPEIAQWLPIEAKRSFSTTSSAIRNTLSPHLFRTIRIRCPVSASWDVDEFLDKYSNSIAHVHLEIPFHPNTEDSEGSEGSQDSKAEKEHPSIWGETPEISEKIKHLIGGQSLPKCSTLSVKFDPGQFEEEGEWDDEGIGSIHVFMETESWEEVEAAEKKYHWRAQYAEVWEAIAANTNIRRFDIFNLIPRSTQAWKTEEWPKFVARLEELNMTIFGGDNGAGWKAHRMYGFEDFMPKIADYFTSHADNVKRLGITANEEGVIGTVHMLDCPIPLKKDMLPALYALRLESVAIDSDLLDFLKDHGDSLKELHLHNCMACEEPSWAELWNHVREVSTALIDLSVTEDKRPPLTDEEEFDKPPKDPEPEQVQDIRRKLAKDESIRLWRYVEVDDKYGMLFERSEEVIEHYEEDSEAHNALLDVLKKRNP</sequence>
<organism evidence="2 3">
    <name type="scientific">Fusarium albosuccineum</name>
    <dbReference type="NCBI Taxonomy" id="1237068"/>
    <lineage>
        <taxon>Eukaryota</taxon>
        <taxon>Fungi</taxon>
        <taxon>Dikarya</taxon>
        <taxon>Ascomycota</taxon>
        <taxon>Pezizomycotina</taxon>
        <taxon>Sordariomycetes</taxon>
        <taxon>Hypocreomycetidae</taxon>
        <taxon>Hypocreales</taxon>
        <taxon>Nectriaceae</taxon>
        <taxon>Fusarium</taxon>
        <taxon>Fusarium decemcellulare species complex</taxon>
    </lineage>
</organism>
<gene>
    <name evidence="2" type="ORF">FALBO_14052</name>
</gene>
<dbReference type="Proteomes" id="UP000554235">
    <property type="component" value="Unassembled WGS sequence"/>
</dbReference>
<evidence type="ECO:0000256" key="1">
    <source>
        <dbReference type="SAM" id="MobiDB-lite"/>
    </source>
</evidence>
<reference evidence="2 3" key="1">
    <citation type="submission" date="2020-01" db="EMBL/GenBank/DDBJ databases">
        <title>Identification and distribution of gene clusters putatively required for synthesis of sphingolipid metabolism inhibitors in phylogenetically diverse species of the filamentous fungus Fusarium.</title>
        <authorList>
            <person name="Kim H.-S."/>
            <person name="Busman M."/>
            <person name="Brown D.W."/>
            <person name="Divon H."/>
            <person name="Uhlig S."/>
            <person name="Proctor R.H."/>
        </authorList>
    </citation>
    <scope>NUCLEOTIDE SEQUENCE [LARGE SCALE GENOMIC DNA]</scope>
    <source>
        <strain evidence="2 3">NRRL 20459</strain>
    </source>
</reference>
<proteinExistence type="predicted"/>
<accession>A0A8H4P7N5</accession>
<keyword evidence="3" id="KW-1185">Reference proteome</keyword>
<evidence type="ECO:0000313" key="3">
    <source>
        <dbReference type="Proteomes" id="UP000554235"/>
    </source>
</evidence>
<name>A0A8H4P7N5_9HYPO</name>
<evidence type="ECO:0000313" key="2">
    <source>
        <dbReference type="EMBL" id="KAF4459196.1"/>
    </source>
</evidence>
<evidence type="ECO:0008006" key="4">
    <source>
        <dbReference type="Google" id="ProtNLM"/>
    </source>
</evidence>